<dbReference type="AlphaFoldDB" id="A0A0H5QVF7"/>
<protein>
    <submittedName>
        <fullName evidence="1">Uncharacterized protein</fullName>
    </submittedName>
</protein>
<sequence length="254" mass="28351">MVVRGMPRLLSIIQGTTILSIDDDQYRLTSVLSEEMEFARINNPKKAFGVVSTNAVSLVSSVVLDLRLAGKGEGFGNIAQIILMWMQNVGLLPELVEFLCRQEFNFIGTYKRIKSAPFTFGNVPGSRGRSQIQEEGAKSIYVAPKKIGNRWVYSIAYRGGRGRVAMLFSTDPRLNTWICKHKHNIAEPLAGHNLIRQCVHETTIALTVGQGKDAHTSQVLTTLQKLDWNDKVPITLTAQLTTPQQPRKETSWRG</sequence>
<accession>A0A0H5QVF7</accession>
<reference evidence="1" key="1">
    <citation type="submission" date="2015-04" db="EMBL/GenBank/DDBJ databases">
        <title>The genome sequence of the plant pathogenic Rhizarian Plasmodiophora brassicae reveals insights in its biotrophic life cycle and the origin of chitin synthesis.</title>
        <authorList>
            <person name="Schwelm A."/>
            <person name="Fogelqvist J."/>
            <person name="Knaust A."/>
            <person name="Julke S."/>
            <person name="Lilja T."/>
            <person name="Dhandapani V."/>
            <person name="Bonilla-Rosso G."/>
            <person name="Karlsson M."/>
            <person name="Shevchenko A."/>
            <person name="Choi S.R."/>
            <person name="Kim H.G."/>
            <person name="Park J.Y."/>
            <person name="Lim Y.P."/>
            <person name="Ludwig-Muller J."/>
            <person name="Dixelius C."/>
        </authorList>
    </citation>
    <scope>NUCLEOTIDE SEQUENCE</scope>
    <source>
        <tissue evidence="1">Potato root galls</tissue>
    </source>
</reference>
<name>A0A0H5QVF7_9EUKA</name>
<organism evidence="1">
    <name type="scientific">Spongospora subterranea</name>
    <dbReference type="NCBI Taxonomy" id="70186"/>
    <lineage>
        <taxon>Eukaryota</taxon>
        <taxon>Sar</taxon>
        <taxon>Rhizaria</taxon>
        <taxon>Endomyxa</taxon>
        <taxon>Phytomyxea</taxon>
        <taxon>Plasmodiophorida</taxon>
        <taxon>Plasmodiophoridae</taxon>
        <taxon>Spongospora</taxon>
    </lineage>
</organism>
<dbReference type="EMBL" id="HACM01005139">
    <property type="protein sequence ID" value="CRZ05581.1"/>
    <property type="molecule type" value="Transcribed_RNA"/>
</dbReference>
<proteinExistence type="predicted"/>
<evidence type="ECO:0000313" key="1">
    <source>
        <dbReference type="EMBL" id="CRZ05581.1"/>
    </source>
</evidence>